<dbReference type="Proteomes" id="UP001596422">
    <property type="component" value="Unassembled WGS sequence"/>
</dbReference>
<dbReference type="InterPro" id="IPR025874">
    <property type="entry name" value="DZR"/>
</dbReference>
<dbReference type="EMBL" id="JBHSWE010000001">
    <property type="protein sequence ID" value="MFC6673921.1"/>
    <property type="molecule type" value="Genomic_DNA"/>
</dbReference>
<proteinExistence type="predicted"/>
<protein>
    <submittedName>
        <fullName evidence="4">Adenylate/guanylate cyclase domain-containing protein</fullName>
    </submittedName>
</protein>
<accession>A0ABW2A8P1</accession>
<dbReference type="CDD" id="cd07302">
    <property type="entry name" value="CHD"/>
    <property type="match status" value="1"/>
</dbReference>
<name>A0ABW2A8P1_9GAMM</name>
<dbReference type="SMART" id="SM00044">
    <property type="entry name" value="CYCc"/>
    <property type="match status" value="1"/>
</dbReference>
<dbReference type="InterPro" id="IPR019734">
    <property type="entry name" value="TPR_rpt"/>
</dbReference>
<keyword evidence="1" id="KW-0547">Nucleotide-binding</keyword>
<dbReference type="SMART" id="SM00028">
    <property type="entry name" value="TPR"/>
    <property type="match status" value="3"/>
</dbReference>
<dbReference type="PANTHER" id="PTHR16305">
    <property type="entry name" value="TESTICULAR SOLUBLE ADENYLYL CYCLASE"/>
    <property type="match status" value="1"/>
</dbReference>
<evidence type="ECO:0000313" key="5">
    <source>
        <dbReference type="Proteomes" id="UP001596422"/>
    </source>
</evidence>
<evidence type="ECO:0000256" key="2">
    <source>
        <dbReference type="ARBA" id="ARBA00022840"/>
    </source>
</evidence>
<dbReference type="SUPFAM" id="SSF52540">
    <property type="entry name" value="P-loop containing nucleoside triphosphate hydrolases"/>
    <property type="match status" value="1"/>
</dbReference>
<keyword evidence="2" id="KW-0067">ATP-binding</keyword>
<dbReference type="InterPro" id="IPR027417">
    <property type="entry name" value="P-loop_NTPase"/>
</dbReference>
<dbReference type="InterPro" id="IPR001054">
    <property type="entry name" value="A/G_cyclase"/>
</dbReference>
<sequence>MLLVSVTSAIVNAMRCDNCGFDNEEKADSCARCGAALARCCPNCGQQLRSIARFCDNCGTSLTGARAPLSGSAAVMPVQYTPRHLAERIRAEQSLRSGGERKIVTALFADMAGSTALVADLDPEDARRLIDPVLALMMEAVHHYEGYVAKSLGDGILALFGAPIGHEDHPQRALYAALRMQQAMRRYADSIRKQQGIALQIRVGVNTGEVVVRSVRTEDLHIDYDPVGQSIHLASRMESIASPGAIVVSEATYRLVQGYFEFRELGATAVKGLSLPVNAYEVLGSGPLRTRLQVAARRGLARFVGRAPELGQLAIALQKAEAGQGQVVGVMGEPGVGKSRLFLEFRQRVQGQFRVLETFSVSHGKAFAYLPLIELLKQYLQLGAQEDEALKREKISNRLRALDPALEDCLPYLFYLLGMVDPDSSLVQMDAQVRRQRTLEAIRRLLVRESRERPLVLIFEDLQWLDSETGAFLDFVVEGLPDARILLLLNYRPEYRHGWQRLDNFTELRLQPLELREAEAMLEALLGKDPSLVPLKPLIRAQTQGNPFFLEEVVQTLVEERVLSGGVGRYRLERTLESLQIPTTVQGVLCARMDRLGAAEKELLQTLAVIGKEFPWSLVRQVVELPEDEMRRLLARLQAGDFLYERPAFPEVEYTFKHALTQEVAYNSLLRERRGALHERTARAIETLFAGHLEEHCKELAHHYSRSGNLSKAVEYLHRAGRQAMRQSSVEEAIRHFDSALKLLQNLPDSEERNRLEFGIRLDLGPAIIAIRGYAAPEVGDCYTRALDLKRGAGTEQQLFPVLLGLRNFNHVRGQMQTGRDFAECLLTLAQRAQDPALLMEAHRALGSSSFNLGEPLAARTHFEQVIAHYDPADHQAHFFRYGLDPGVFALGYLGWVLSHLGYPALALERCEETLRLARQLDYPYVLTEALVLVAEVDVHRGDGHRACERAEAALALASEYGYSFWGSWARILLGAGLSLQGRPGDGLAQIEQGIAALRATGAELWCSHFLALLAEVWGRAGRPDRGLEVLAQARESMAQTGEQMYRSELQRLEGELMLMETGDTGGDDAAVAQACFERAVATARHQGARSFELRAVLSRSRLWLAAGRTQDTIRALTEICSAYGEGTDADLDAARDLLAKLGD</sequence>
<dbReference type="InterPro" id="IPR041664">
    <property type="entry name" value="AAA_16"/>
</dbReference>
<dbReference type="Pfam" id="PF12773">
    <property type="entry name" value="DZR"/>
    <property type="match status" value="1"/>
</dbReference>
<evidence type="ECO:0000313" key="4">
    <source>
        <dbReference type="EMBL" id="MFC6673921.1"/>
    </source>
</evidence>
<evidence type="ECO:0000256" key="1">
    <source>
        <dbReference type="ARBA" id="ARBA00022741"/>
    </source>
</evidence>
<evidence type="ECO:0000259" key="3">
    <source>
        <dbReference type="PROSITE" id="PS50125"/>
    </source>
</evidence>
<reference evidence="5" key="1">
    <citation type="journal article" date="2019" name="Int. J. Syst. Evol. Microbiol.">
        <title>The Global Catalogue of Microorganisms (GCM) 10K type strain sequencing project: providing services to taxonomists for standard genome sequencing and annotation.</title>
        <authorList>
            <consortium name="The Broad Institute Genomics Platform"/>
            <consortium name="The Broad Institute Genome Sequencing Center for Infectious Disease"/>
            <person name="Wu L."/>
            <person name="Ma J."/>
        </authorList>
    </citation>
    <scope>NUCLEOTIDE SEQUENCE [LARGE SCALE GENOMIC DNA]</scope>
    <source>
        <strain evidence="5">NBRC 111756</strain>
    </source>
</reference>
<feature type="domain" description="Guanylate cyclase" evidence="3">
    <location>
        <begin position="105"/>
        <end position="238"/>
    </location>
</feature>
<dbReference type="InterPro" id="IPR029787">
    <property type="entry name" value="Nucleotide_cyclase"/>
</dbReference>
<gene>
    <name evidence="4" type="ORF">ACFQDL_30415</name>
</gene>
<dbReference type="SUPFAM" id="SSF48452">
    <property type="entry name" value="TPR-like"/>
    <property type="match status" value="1"/>
</dbReference>
<dbReference type="InterPro" id="IPR011990">
    <property type="entry name" value="TPR-like_helical_dom_sf"/>
</dbReference>
<dbReference type="RefSeq" id="WP_379912698.1">
    <property type="nucleotide sequence ID" value="NZ_JBHSWE010000001.1"/>
</dbReference>
<dbReference type="Gene3D" id="3.40.50.300">
    <property type="entry name" value="P-loop containing nucleotide triphosphate hydrolases"/>
    <property type="match status" value="1"/>
</dbReference>
<dbReference type="PROSITE" id="PS50125">
    <property type="entry name" value="GUANYLATE_CYCLASE_2"/>
    <property type="match status" value="1"/>
</dbReference>
<dbReference type="PANTHER" id="PTHR16305:SF28">
    <property type="entry name" value="GUANYLATE CYCLASE DOMAIN-CONTAINING PROTEIN"/>
    <property type="match status" value="1"/>
</dbReference>
<dbReference type="Gene3D" id="3.30.70.1230">
    <property type="entry name" value="Nucleotide cyclase"/>
    <property type="match status" value="1"/>
</dbReference>
<comment type="caution">
    <text evidence="4">The sequence shown here is derived from an EMBL/GenBank/DDBJ whole genome shotgun (WGS) entry which is preliminary data.</text>
</comment>
<keyword evidence="5" id="KW-1185">Reference proteome</keyword>
<dbReference type="SUPFAM" id="SSF55073">
    <property type="entry name" value="Nucleotide cyclase"/>
    <property type="match status" value="1"/>
</dbReference>
<dbReference type="Pfam" id="PF13191">
    <property type="entry name" value="AAA_16"/>
    <property type="match status" value="1"/>
</dbReference>
<dbReference type="Gene3D" id="1.25.40.10">
    <property type="entry name" value="Tetratricopeptide repeat domain"/>
    <property type="match status" value="2"/>
</dbReference>
<organism evidence="4 5">
    <name type="scientific">Marinobacterium aestuariivivens</name>
    <dbReference type="NCBI Taxonomy" id="1698799"/>
    <lineage>
        <taxon>Bacteria</taxon>
        <taxon>Pseudomonadati</taxon>
        <taxon>Pseudomonadota</taxon>
        <taxon>Gammaproteobacteria</taxon>
        <taxon>Oceanospirillales</taxon>
        <taxon>Oceanospirillaceae</taxon>
        <taxon>Marinobacterium</taxon>
    </lineage>
</organism>
<dbReference type="Pfam" id="PF00211">
    <property type="entry name" value="Guanylate_cyc"/>
    <property type="match status" value="1"/>
</dbReference>